<evidence type="ECO:0000256" key="3">
    <source>
        <dbReference type="ARBA" id="ARBA00022801"/>
    </source>
</evidence>
<feature type="domain" description="Helicase ATP-binding" evidence="7">
    <location>
        <begin position="1433"/>
        <end position="1632"/>
    </location>
</feature>
<dbReference type="InterPro" id="IPR050474">
    <property type="entry name" value="Hel308_SKI2-like"/>
</dbReference>
<dbReference type="InterPro" id="IPR027417">
    <property type="entry name" value="P-loop_NTPase"/>
</dbReference>
<name>A0A024GDY4_9STRA</name>
<dbReference type="FunFam" id="2.60.40.150:FF:000004">
    <property type="entry name" value="RNA helicase, activating signal cointegrator 1"/>
    <property type="match status" value="1"/>
</dbReference>
<dbReference type="InterPro" id="IPR041094">
    <property type="entry name" value="Brr2_helicase_PWI"/>
</dbReference>
<dbReference type="FunFam" id="1.10.3380.10:FF:000001">
    <property type="entry name" value="U5 small nuclear ribonucleoprotein helicase"/>
    <property type="match status" value="1"/>
</dbReference>
<feature type="region of interest" description="Disordered" evidence="6">
    <location>
        <begin position="1"/>
        <end position="99"/>
    </location>
</feature>
<dbReference type="SMART" id="SM00973">
    <property type="entry name" value="Sec63"/>
    <property type="match status" value="2"/>
</dbReference>
<dbReference type="Gene3D" id="1.10.10.10">
    <property type="entry name" value="Winged helix-like DNA-binding domain superfamily/Winged helix DNA-binding domain"/>
    <property type="match status" value="2"/>
</dbReference>
<dbReference type="InterPro" id="IPR036390">
    <property type="entry name" value="WH_DNA-bd_sf"/>
</dbReference>
<dbReference type="SUPFAM" id="SSF158702">
    <property type="entry name" value="Sec63 N-terminal domain-like"/>
    <property type="match status" value="2"/>
</dbReference>
<protein>
    <submittedName>
        <fullName evidence="9">Uncharacterized protein</fullName>
    </submittedName>
</protein>
<feature type="compositionally biased region" description="Basic and acidic residues" evidence="6">
    <location>
        <begin position="49"/>
        <end position="79"/>
    </location>
</feature>
<evidence type="ECO:0000313" key="9">
    <source>
        <dbReference type="EMBL" id="CCI44958.1"/>
    </source>
</evidence>
<dbReference type="PANTHER" id="PTHR47961">
    <property type="entry name" value="DNA POLYMERASE THETA, PUTATIVE (AFU_ORTHOLOGUE AFUA_1G05260)-RELATED"/>
    <property type="match status" value="1"/>
</dbReference>
<evidence type="ECO:0000256" key="2">
    <source>
        <dbReference type="ARBA" id="ARBA00022741"/>
    </source>
</evidence>
<evidence type="ECO:0000256" key="4">
    <source>
        <dbReference type="ARBA" id="ARBA00022806"/>
    </source>
</evidence>
<dbReference type="InterPro" id="IPR014756">
    <property type="entry name" value="Ig_E-set"/>
</dbReference>
<dbReference type="GO" id="GO:0005634">
    <property type="term" value="C:nucleus"/>
    <property type="evidence" value="ECO:0007669"/>
    <property type="project" value="TreeGrafter"/>
</dbReference>
<evidence type="ECO:0000313" key="10">
    <source>
        <dbReference type="Proteomes" id="UP000053237"/>
    </source>
</evidence>
<keyword evidence="2" id="KW-0547">Nucleotide-binding</keyword>
<proteinExistence type="predicted"/>
<dbReference type="GO" id="GO:0005524">
    <property type="term" value="F:ATP binding"/>
    <property type="evidence" value="ECO:0007669"/>
    <property type="project" value="UniProtKB-KW"/>
</dbReference>
<dbReference type="OrthoDB" id="5575at2759"/>
<dbReference type="SMART" id="SM00382">
    <property type="entry name" value="AAA"/>
    <property type="match status" value="2"/>
</dbReference>
<dbReference type="Pfam" id="PF00271">
    <property type="entry name" value="Helicase_C"/>
    <property type="match status" value="1"/>
</dbReference>
<dbReference type="InterPro" id="IPR036388">
    <property type="entry name" value="WH-like_DNA-bd_sf"/>
</dbReference>
<keyword evidence="1" id="KW-0677">Repeat</keyword>
<gene>
    <name evidence="9" type="ORF">BN9_058050</name>
</gene>
<feature type="domain" description="Helicase C-terminal" evidence="8">
    <location>
        <begin position="764"/>
        <end position="975"/>
    </location>
</feature>
<keyword evidence="5" id="KW-0067">ATP-binding</keyword>
<feature type="region of interest" description="Disordered" evidence="6">
    <location>
        <begin position="441"/>
        <end position="461"/>
    </location>
</feature>
<dbReference type="Gene3D" id="1.10.3380.10">
    <property type="entry name" value="Sec63 N-terminal domain-like domain"/>
    <property type="match status" value="2"/>
</dbReference>
<dbReference type="FunFam" id="1.10.150.20:FF:000004">
    <property type="entry name" value="U5 small nuclear ribonucleoprotein helicase"/>
    <property type="match status" value="1"/>
</dbReference>
<feature type="compositionally biased region" description="Basic and acidic residues" evidence="6">
    <location>
        <begin position="200"/>
        <end position="234"/>
    </location>
</feature>
<dbReference type="FunFam" id="3.40.50.300:FF:000102">
    <property type="entry name" value="RNA helicase, activating signal cointegrator 1"/>
    <property type="match status" value="1"/>
</dbReference>
<dbReference type="FunFam" id="3.40.50.300:FF:000062">
    <property type="entry name" value="U5 small nuclear ribonucleoprotein helicase"/>
    <property type="match status" value="1"/>
</dbReference>
<dbReference type="FunFam" id="1.10.10.10:FF:000024">
    <property type="entry name" value="U5 small nuclear ribonucleoprotein helicase"/>
    <property type="match status" value="1"/>
</dbReference>
<evidence type="ECO:0000259" key="7">
    <source>
        <dbReference type="PROSITE" id="PS51192"/>
    </source>
</evidence>
<dbReference type="InterPro" id="IPR011545">
    <property type="entry name" value="DEAD/DEAH_box_helicase_dom"/>
</dbReference>
<feature type="compositionally biased region" description="Polar residues" evidence="6">
    <location>
        <begin position="89"/>
        <end position="99"/>
    </location>
</feature>
<dbReference type="InterPro" id="IPR004179">
    <property type="entry name" value="Sec63-dom"/>
</dbReference>
<dbReference type="Pfam" id="PF23445">
    <property type="entry name" value="WHD_SNRNP200"/>
    <property type="match status" value="2"/>
</dbReference>
<dbReference type="CDD" id="cd18019">
    <property type="entry name" value="DEXHc_Brr2_1"/>
    <property type="match status" value="1"/>
</dbReference>
<dbReference type="Proteomes" id="UP000053237">
    <property type="component" value="Unassembled WGS sequence"/>
</dbReference>
<keyword evidence="3" id="KW-0378">Hydrolase</keyword>
<feature type="domain" description="Helicase ATP-binding" evidence="7">
    <location>
        <begin position="545"/>
        <end position="731"/>
    </location>
</feature>
<reference evidence="9 10" key="1">
    <citation type="submission" date="2012-05" db="EMBL/GenBank/DDBJ databases">
        <title>Recombination and specialization in a pathogen metapopulation.</title>
        <authorList>
            <person name="Gardiner A."/>
            <person name="Kemen E."/>
            <person name="Schultz-Larsen T."/>
            <person name="MacLean D."/>
            <person name="Van Oosterhout C."/>
            <person name="Jones J.D.G."/>
        </authorList>
    </citation>
    <scope>NUCLEOTIDE SEQUENCE [LARGE SCALE GENOMIC DNA]</scope>
    <source>
        <strain evidence="9 10">Ac Nc2</strain>
    </source>
</reference>
<dbReference type="Gene3D" id="3.40.50.300">
    <property type="entry name" value="P-loop containing nucleotide triphosphate hydrolases"/>
    <property type="match status" value="4"/>
</dbReference>
<dbReference type="PIRSF" id="PIRSF039073">
    <property type="entry name" value="BRR2"/>
    <property type="match status" value="1"/>
</dbReference>
<dbReference type="GO" id="GO:0016787">
    <property type="term" value="F:hydrolase activity"/>
    <property type="evidence" value="ECO:0007669"/>
    <property type="project" value="UniProtKB-KW"/>
</dbReference>
<dbReference type="Pfam" id="PF02889">
    <property type="entry name" value="Sec63"/>
    <property type="match status" value="2"/>
</dbReference>
<dbReference type="InterPro" id="IPR014001">
    <property type="entry name" value="Helicase_ATP-bd"/>
</dbReference>
<keyword evidence="10" id="KW-1185">Reference proteome</keyword>
<dbReference type="Gene3D" id="1.10.150.20">
    <property type="entry name" value="5' to 3' exonuclease, C-terminal subdomain"/>
    <property type="match status" value="2"/>
</dbReference>
<dbReference type="SMART" id="SM00487">
    <property type="entry name" value="DEXDc"/>
    <property type="match status" value="2"/>
</dbReference>
<dbReference type="InterPro" id="IPR035892">
    <property type="entry name" value="C2_domain_sf"/>
</dbReference>
<dbReference type="GO" id="GO:0006397">
    <property type="term" value="P:mRNA processing"/>
    <property type="evidence" value="ECO:0007669"/>
    <property type="project" value="UniProtKB-ARBA"/>
</dbReference>
<evidence type="ECO:0000256" key="5">
    <source>
        <dbReference type="ARBA" id="ARBA00022840"/>
    </source>
</evidence>
<feature type="compositionally biased region" description="Polar residues" evidence="6">
    <location>
        <begin position="273"/>
        <end position="291"/>
    </location>
</feature>
<dbReference type="STRING" id="65357.A0A024GDY4"/>
<feature type="compositionally biased region" description="Acidic residues" evidence="6">
    <location>
        <begin position="240"/>
        <end position="261"/>
    </location>
</feature>
<dbReference type="InterPro" id="IPR057842">
    <property type="entry name" value="WH_MER3"/>
</dbReference>
<feature type="compositionally biased region" description="Basic and acidic residues" evidence="6">
    <location>
        <begin position="22"/>
        <end position="33"/>
    </location>
</feature>
<feature type="compositionally biased region" description="Basic and acidic residues" evidence="6">
    <location>
        <begin position="262"/>
        <end position="272"/>
    </location>
</feature>
<dbReference type="InParanoid" id="A0A024GDY4"/>
<dbReference type="SUPFAM" id="SSF46785">
    <property type="entry name" value="Winged helix' DNA-binding domain"/>
    <property type="match status" value="2"/>
</dbReference>
<dbReference type="InterPro" id="IPR003593">
    <property type="entry name" value="AAA+_ATPase"/>
</dbReference>
<dbReference type="PANTHER" id="PTHR47961:SF4">
    <property type="entry name" value="ACTIVATING SIGNAL COINTEGRATOR 1 COMPLEX SUBUNIT 3"/>
    <property type="match status" value="1"/>
</dbReference>
<evidence type="ECO:0000256" key="6">
    <source>
        <dbReference type="SAM" id="MobiDB-lite"/>
    </source>
</evidence>
<dbReference type="GO" id="GO:0004386">
    <property type="term" value="F:helicase activity"/>
    <property type="evidence" value="ECO:0007669"/>
    <property type="project" value="UniProtKB-KW"/>
</dbReference>
<dbReference type="Pfam" id="PF18149">
    <property type="entry name" value="Helicase_PWI"/>
    <property type="match status" value="1"/>
</dbReference>
<sequence length="2273" mass="257880">MAEEYARSRQYAYQQNSNLVLEADRDSRRRPDEATGEVESLAGRITYRMGDRAQKATPFDETKADSARTSKRVPSESIKRTVSKKLKSESSNEWPQVKSVQSSNTAPILSESLAFQSAAYHPTNTQSREAHTILMGIVTHHLGAQPFDVLASTVEEVLSILQNEHYRDNVKAQELHKLFKSLGEEERKEMFLQSKRITDFKKRDDSSRDPSKTAHEAADEEKEKVDDDMMDKEMGVAVVFDEEDDEDDSDADEVQEDEPGDGDEHVMDHDNQDASPSRTQSMNIKQTSDSKTARNTIENRYYLHVAGIDAFWLQRKLSQYFKDPELCVTLADQVLSILRETGGIHELGACENRLVLLLDYDKFDLIKLLLENRAKVYYCTKLKQAQTDEERRLLEEEMTRDDSIAGQGSQVLNEFRTTNSAETWMQARMDAKKSAGGLLDSLKQEKESDENDTHEESSKPRRYIDLETLTFQEGGHLMSNKQCSLPEGTWRAQKKGYEEVHVPAIRTKASSQKETQIKISSLPSWTQDAFPNMESLNRIQSKMYDTAFKSSENLLLCAPTGAGKTNVAMLTILHELMKVRDAETGEIDLNAFKIVYVAPMKALVQEVVLNLSSRLTKSYGINVRELSGDQNLSREQLHQTQIIVTTPEKWDIITRKSGDDRAYMQLVRLIILDEIHLLHDSRGPVLEALVARTIRTIEMTQQMIRLVGLSATLPNYKDVAAFLRVEKGLFFFDSSYRPVPLQQQYIGVMEKKAVKRFALMNQICYEKVMEQVEMENQILIFVHSRKETALTAQAIRDLFVEEDTLTKILTPNSASSEILMQEAQKVENASLKDLLPYGFGIHHAGMRRDHRTLVEELFADGHLKVLVSTSTLAWGVNLPAHTVIIKGTQVYDAERGDWKELGPLDILQMLGRAGRIQYDTQGEGIIITQHAQLTYYLSLMNQQLPVESQLLSRLADNLNAEIVLETIQTLVQAATWLGYTYLFIRMLRNPTLYGLCVDDVRADPTLLQYRTDLAHSAATVLAKQNLIKYERRSGYFQVTALGRIASHYYVAPASMQTYNEHLKPHMSDIEILRLFSLSSEFQYVSIRAEEKLELIKLMERVPVPIKEALTVHSGHGASGHSGSAKVNVLLQAYISRLKLDGFALVADMTHIHQSAARIFRALFEICLSRGWAHVSDRMLVFCKMVERRMWCSHSPLRQFLGQGDKALVPESIMKRLEKKDIPWERYLDLEPSDLGQLVMTPKFGKALYQLIHQFPKLDISVHVQPITRSMLKVELIVTPDFEFRRDVHGNTEAFWVFVEDVDGENLLYAEFLLLQSRYGSQETYLSFTVPLMERMSPLYYVRLVSDKWLRCESAVPIPFQKLILPQKNPPPTELLDLQPLMVRHVLTKLVSTPKPKGKAEKIVDVILQNLSRKDQPDPWHFTKFNPIQTQVAPRILEAEGNVLVCGPPGSGKLVLAELAIMRALWALKEPPSLHSIETDAGDTFGSHLLVYLNPVEVSCTAIYQDWQAKFGETSVWQQNVLQLTGDASADLALLAAANILIGTPSQWDVLSRRWKQRKRIQNITLFLIDELQFLGMGDNGPVMEVVVSRMRFISADQKKSSRVPMRMIGLGISIANARDVGEWMGVPSDAIFNFHLNVRPQPLEIRVQGFQVNDFASRMLAMSKPVYNTIVARSGRAVVFVPSIKQAQLTAIDLVTFALADNTADRFGGTNELDPTILDDNVLAQMLQKGVGFWSEIMSESCRTLVLQLFERGSISVLVIPQHMCWNLQTWNVHAQQIVIMGTQSYDGKEHRYVDYPLAQVFQMTKFANTIGQGEEDAKMLSCVLLCHEIKKKFYAKFLYEPLPVESQLEHFLTDHFNAEIVTRTIESKQDGVDYLTWTFMYRRLMKNPNYYNLLGATHIHLSDHLSDLVENTVTALQESQCIEVVEEEDRLVPLNLGMIAAYYNVRYTTIELFACSLTNQSKLRGLMTILASSSEFQQLPCRFGEEEKLRKLAKHLKFAVAAPGDDYSAPAVKVAILLQMHFSKRQDELGPLLRVDLKYILQHAVRLLHAMVDVISSNGWLKPALAAMDLTQMVVQAQWNTDSPLLQIPFFSNKMLQQLQTMKLDQVETPTDILSMDEEARTELLPSEKPQLAAIASFCNSFPDITVRTTVIGETVAGALVKLQVHLEREVEDGISTGFVQARYYPVAKVENWWIVLGNGNENSVLSIKRVPFGNRMEELDVFLEFNVPNEAGKVTYQLYVVCDGYLGADLENEVEISVVEEAERTDEEETN</sequence>
<dbReference type="SMART" id="SM00490">
    <property type="entry name" value="HELICc"/>
    <property type="match status" value="1"/>
</dbReference>
<evidence type="ECO:0000259" key="8">
    <source>
        <dbReference type="PROSITE" id="PS51194"/>
    </source>
</evidence>
<dbReference type="CDD" id="cd18795">
    <property type="entry name" value="SF2_C_Ski2"/>
    <property type="match status" value="1"/>
</dbReference>
<accession>A0A024GDY4</accession>
<dbReference type="EMBL" id="CAIX01000084">
    <property type="protein sequence ID" value="CCI44958.1"/>
    <property type="molecule type" value="Genomic_DNA"/>
</dbReference>
<dbReference type="SUPFAM" id="SSF52540">
    <property type="entry name" value="P-loop containing nucleoside triphosphate hydrolases"/>
    <property type="match status" value="3"/>
</dbReference>
<dbReference type="GO" id="GO:0003676">
    <property type="term" value="F:nucleic acid binding"/>
    <property type="evidence" value="ECO:0007669"/>
    <property type="project" value="InterPro"/>
</dbReference>
<dbReference type="InterPro" id="IPR001650">
    <property type="entry name" value="Helicase_C-like"/>
</dbReference>
<dbReference type="FunCoup" id="A0A024GDY4">
    <property type="interactions" value="568"/>
</dbReference>
<organism evidence="9 10">
    <name type="scientific">Albugo candida</name>
    <dbReference type="NCBI Taxonomy" id="65357"/>
    <lineage>
        <taxon>Eukaryota</taxon>
        <taxon>Sar</taxon>
        <taxon>Stramenopiles</taxon>
        <taxon>Oomycota</taxon>
        <taxon>Peronosporomycetes</taxon>
        <taxon>Albuginales</taxon>
        <taxon>Albuginaceae</taxon>
        <taxon>Albugo</taxon>
    </lineage>
</organism>
<comment type="caution">
    <text evidence="9">The sequence shown here is derived from an EMBL/GenBank/DDBJ whole genome shotgun (WGS) entry which is preliminary data.</text>
</comment>
<keyword evidence="4" id="KW-0347">Helicase</keyword>
<dbReference type="Gene3D" id="2.60.40.150">
    <property type="entry name" value="C2 domain"/>
    <property type="match status" value="2"/>
</dbReference>
<dbReference type="Pfam" id="PF00270">
    <property type="entry name" value="DEAD"/>
    <property type="match status" value="2"/>
</dbReference>
<dbReference type="SUPFAM" id="SSF81296">
    <property type="entry name" value="E set domains"/>
    <property type="match status" value="1"/>
</dbReference>
<dbReference type="PROSITE" id="PS51194">
    <property type="entry name" value="HELICASE_CTER"/>
    <property type="match status" value="1"/>
</dbReference>
<evidence type="ECO:0000256" key="1">
    <source>
        <dbReference type="ARBA" id="ARBA00022737"/>
    </source>
</evidence>
<dbReference type="FunFam" id="1.10.10.10:FF:000012">
    <property type="entry name" value="U5 small nuclear ribonucleoprotein helicase"/>
    <property type="match status" value="1"/>
</dbReference>
<dbReference type="PROSITE" id="PS51192">
    <property type="entry name" value="HELICASE_ATP_BIND_1"/>
    <property type="match status" value="2"/>
</dbReference>
<feature type="region of interest" description="Disordered" evidence="6">
    <location>
        <begin position="200"/>
        <end position="291"/>
    </location>
</feature>